<dbReference type="AlphaFoldDB" id="A0A813PWF2"/>
<evidence type="ECO:0000313" key="4">
    <source>
        <dbReference type="Proteomes" id="UP000663852"/>
    </source>
</evidence>
<proteinExistence type="predicted"/>
<sequence length="430" mass="49993">MSNKCSFEACERVPHALCHGCKSNFCREHMFQHSLATHLQLNPLIDQVNQIQDQLKGLDKMVILQKSFQQLEEWRQKAHLAVDAYFTEKIQELDAYAMEQMKQHEEELLEIRTRIITSMNEQDTTHELIHLLTFKIQSLQRDIDRLTQNDFHLQTNPLVIDKNTINYEQVFNLTNILSVHRAIERSGKSYTPLATDNQVLLLHRQDSLVVTDESLATLKLAPWKFGPIYDMCYSSVLKQFIIITEHEVFVLESNTMVICKVRSIPYQEWFSCTCSSTTLYLSTKVYSSSIVEFNLLRSMSFIKRWESPDTCSREEAIDGIFYNNDKLAIMISNDQQRFARLELRAATTLTRIWSMALEIIYSEKQAYRFCLINRDEWLVADHANSKLIHITNDGKMKAICEYHPTPCCAMKMGNNILAVSTKSAVQLHKF</sequence>
<comment type="caution">
    <text evidence="1">The sequence shown here is derived from an EMBL/GenBank/DDBJ whole genome shotgun (WGS) entry which is preliminary data.</text>
</comment>
<organism evidence="1 4">
    <name type="scientific">Adineta ricciae</name>
    <name type="common">Rotifer</name>
    <dbReference type="NCBI Taxonomy" id="249248"/>
    <lineage>
        <taxon>Eukaryota</taxon>
        <taxon>Metazoa</taxon>
        <taxon>Spiralia</taxon>
        <taxon>Gnathifera</taxon>
        <taxon>Rotifera</taxon>
        <taxon>Eurotatoria</taxon>
        <taxon>Bdelloidea</taxon>
        <taxon>Adinetida</taxon>
        <taxon>Adinetidae</taxon>
        <taxon>Adineta</taxon>
    </lineage>
</organism>
<name>A0A813PWF2_ADIRI</name>
<evidence type="ECO:0000313" key="3">
    <source>
        <dbReference type="Proteomes" id="UP000663828"/>
    </source>
</evidence>
<accession>A0A813PWF2</accession>
<dbReference type="EMBL" id="CAJNOJ010000006">
    <property type="protein sequence ID" value="CAF0756518.1"/>
    <property type="molecule type" value="Genomic_DNA"/>
</dbReference>
<evidence type="ECO:0000313" key="2">
    <source>
        <dbReference type="EMBL" id="CAF1048392.1"/>
    </source>
</evidence>
<protein>
    <submittedName>
        <fullName evidence="1">Uncharacterized protein</fullName>
    </submittedName>
</protein>
<gene>
    <name evidence="1" type="ORF">EDS130_LOCUS2577</name>
    <name evidence="2" type="ORF">XAT740_LOCUS15636</name>
</gene>
<reference evidence="1" key="1">
    <citation type="submission" date="2021-02" db="EMBL/GenBank/DDBJ databases">
        <authorList>
            <person name="Nowell W R."/>
        </authorList>
    </citation>
    <scope>NUCLEOTIDE SEQUENCE</scope>
</reference>
<dbReference type="Proteomes" id="UP000663852">
    <property type="component" value="Unassembled WGS sequence"/>
</dbReference>
<dbReference type="Proteomes" id="UP000663828">
    <property type="component" value="Unassembled WGS sequence"/>
</dbReference>
<keyword evidence="3" id="KW-1185">Reference proteome</keyword>
<dbReference type="EMBL" id="CAJNOR010000972">
    <property type="protein sequence ID" value="CAF1048392.1"/>
    <property type="molecule type" value="Genomic_DNA"/>
</dbReference>
<evidence type="ECO:0000313" key="1">
    <source>
        <dbReference type="EMBL" id="CAF0756518.1"/>
    </source>
</evidence>
<dbReference type="OrthoDB" id="10050655at2759"/>